<sequence length="89" mass="10317">MITNTTDLQKALFAELEALQNEDNYKDKDGVDTLVWGKHNPIAIAFKDKEFFKYCKSKSIDDYLIEEPLLKFIDEKIAELELQSVEMGK</sequence>
<dbReference type="Proteomes" id="UP000243374">
    <property type="component" value="Unassembled WGS sequence"/>
</dbReference>
<dbReference type="AlphaFoldDB" id="A0A662Z5Z9"/>
<gene>
    <name evidence="1" type="ORF">SAMN04487865_1001154</name>
</gene>
<dbReference type="RefSeq" id="WP_074838049.1">
    <property type="nucleotide sequence ID" value="NZ_CP047056.1"/>
</dbReference>
<evidence type="ECO:0000313" key="1">
    <source>
        <dbReference type="EMBL" id="SFJ75056.1"/>
    </source>
</evidence>
<proteinExistence type="predicted"/>
<accession>A0A662Z5Z9</accession>
<protein>
    <submittedName>
        <fullName evidence="1">Uncharacterized protein</fullName>
    </submittedName>
</protein>
<dbReference type="EMBL" id="FOSF01000001">
    <property type="protein sequence ID" value="SFJ75056.1"/>
    <property type="molecule type" value="Genomic_DNA"/>
</dbReference>
<keyword evidence="2" id="KW-1185">Reference proteome</keyword>
<reference evidence="1 2" key="1">
    <citation type="submission" date="2016-10" db="EMBL/GenBank/DDBJ databases">
        <authorList>
            <person name="Varghese N."/>
            <person name="Submissions S."/>
        </authorList>
    </citation>
    <scope>NUCLEOTIDE SEQUENCE [LARGE SCALE GENOMIC DNA]</scope>
    <source>
        <strain evidence="1 2">22B</strain>
    </source>
</reference>
<name>A0A662Z5Z9_9GAMM</name>
<evidence type="ECO:0000313" key="2">
    <source>
        <dbReference type="Proteomes" id="UP000243374"/>
    </source>
</evidence>
<organism evidence="1 2">
    <name type="scientific">Succinivibrio dextrinosolvens</name>
    <dbReference type="NCBI Taxonomy" id="83771"/>
    <lineage>
        <taxon>Bacteria</taxon>
        <taxon>Pseudomonadati</taxon>
        <taxon>Pseudomonadota</taxon>
        <taxon>Gammaproteobacteria</taxon>
        <taxon>Aeromonadales</taxon>
        <taxon>Succinivibrionaceae</taxon>
        <taxon>Succinivibrio</taxon>
    </lineage>
</organism>